<evidence type="ECO:0000256" key="15">
    <source>
        <dbReference type="PIRNR" id="PIRNR004491"/>
    </source>
</evidence>
<dbReference type="GO" id="GO:0008531">
    <property type="term" value="F:riboflavin kinase activity"/>
    <property type="evidence" value="ECO:0007669"/>
    <property type="project" value="UniProtKB-UniRule"/>
</dbReference>
<dbReference type="RefSeq" id="WP_087287973.1">
    <property type="nucleotide sequence ID" value="NZ_NFJD01000002.1"/>
</dbReference>
<comment type="pathway">
    <text evidence="3 15">Cofactor biosynthesis; FMN biosynthesis; FMN from riboflavin (ATP route): step 1/1.</text>
</comment>
<dbReference type="Pfam" id="PF01687">
    <property type="entry name" value="Flavokinase"/>
    <property type="match status" value="1"/>
</dbReference>
<dbReference type="EC" id="2.7.1.26" evidence="15"/>
<dbReference type="CDD" id="cd02064">
    <property type="entry name" value="FAD_synthetase_N"/>
    <property type="match status" value="1"/>
</dbReference>
<sequence length="304" mass="34315">MSKKNFITIGTFDGVHIGHRCLFNRLEALSVRHLQRPLALYFPYPPKTLLSAHPEMTVLTTPSEKKALLKTLVSNTQALDFAQCRNMEPLDFFENILLRTFQMGGLLIGQDFAFGKDRSGDAAFLREECTRRGIPFETLPFYQVNGEKVSSSLIRKTLALGDIERVNLLLGRPYELTGTVVTGHKLGRRLGFPTANLDTGIYKILPLGVFAVKVRVGRRYYDGFCNIGFRPTVNTIHSSLPLVEVNIFDFHQSIYGRKITVWFAGKLREETKFNGLDALVAQLKKDRQTARALLAQTPPDILQR</sequence>
<keyword evidence="12" id="KW-0511">Multifunctional enzyme</keyword>
<feature type="domain" description="Riboflavin kinase" evidence="16">
    <location>
        <begin position="169"/>
        <end position="295"/>
    </location>
</feature>
<keyword evidence="11 15" id="KW-0067">ATP-binding</keyword>
<keyword evidence="18" id="KW-1185">Reference proteome</keyword>
<dbReference type="InterPro" id="IPR014729">
    <property type="entry name" value="Rossmann-like_a/b/a_fold"/>
</dbReference>
<dbReference type="InterPro" id="IPR002606">
    <property type="entry name" value="Riboflavin_kinase_bac"/>
</dbReference>
<evidence type="ECO:0000256" key="12">
    <source>
        <dbReference type="ARBA" id="ARBA00023268"/>
    </source>
</evidence>
<evidence type="ECO:0000256" key="3">
    <source>
        <dbReference type="ARBA" id="ARBA00005201"/>
    </source>
</evidence>
<evidence type="ECO:0000313" key="17">
    <source>
        <dbReference type="EMBL" id="OUO56915.1"/>
    </source>
</evidence>
<evidence type="ECO:0000256" key="13">
    <source>
        <dbReference type="ARBA" id="ARBA00047880"/>
    </source>
</evidence>
<dbReference type="GO" id="GO:0009398">
    <property type="term" value="P:FMN biosynthetic process"/>
    <property type="evidence" value="ECO:0007669"/>
    <property type="project" value="UniProtKB-UniRule"/>
</dbReference>
<dbReference type="GO" id="GO:0009231">
    <property type="term" value="P:riboflavin biosynthetic process"/>
    <property type="evidence" value="ECO:0007669"/>
    <property type="project" value="InterPro"/>
</dbReference>
<dbReference type="NCBIfam" id="TIGR00083">
    <property type="entry name" value="ribF"/>
    <property type="match status" value="1"/>
</dbReference>
<dbReference type="InterPro" id="IPR015865">
    <property type="entry name" value="Riboflavin_kinase_bac/euk"/>
</dbReference>
<evidence type="ECO:0000256" key="2">
    <source>
        <dbReference type="ARBA" id="ARBA00004726"/>
    </source>
</evidence>
<dbReference type="SUPFAM" id="SSF82114">
    <property type="entry name" value="Riboflavin kinase-like"/>
    <property type="match status" value="1"/>
</dbReference>
<gene>
    <name evidence="17" type="ORF">B5F75_03465</name>
</gene>
<keyword evidence="8 15" id="KW-0547">Nucleotide-binding</keyword>
<keyword evidence="10 15" id="KW-0274">FAD</keyword>
<keyword evidence="5 15" id="KW-0288">FMN</keyword>
<evidence type="ECO:0000256" key="9">
    <source>
        <dbReference type="ARBA" id="ARBA00022777"/>
    </source>
</evidence>
<dbReference type="InterPro" id="IPR023465">
    <property type="entry name" value="Riboflavin_kinase_dom_sf"/>
</dbReference>
<evidence type="ECO:0000256" key="6">
    <source>
        <dbReference type="ARBA" id="ARBA00022679"/>
    </source>
</evidence>
<evidence type="ECO:0000256" key="5">
    <source>
        <dbReference type="ARBA" id="ARBA00022643"/>
    </source>
</evidence>
<keyword evidence="4 15" id="KW-0285">Flavoprotein</keyword>
<dbReference type="SMART" id="SM00904">
    <property type="entry name" value="Flavokinase"/>
    <property type="match status" value="1"/>
</dbReference>
<dbReference type="EC" id="2.7.7.2" evidence="15"/>
<evidence type="ECO:0000256" key="1">
    <source>
        <dbReference type="ARBA" id="ARBA00002121"/>
    </source>
</evidence>
<dbReference type="OrthoDB" id="9803667at2"/>
<keyword evidence="9 15" id="KW-0418">Kinase</keyword>
<comment type="catalytic activity">
    <reaction evidence="13 15">
        <text>riboflavin + ATP = FMN + ADP + H(+)</text>
        <dbReference type="Rhea" id="RHEA:14357"/>
        <dbReference type="ChEBI" id="CHEBI:15378"/>
        <dbReference type="ChEBI" id="CHEBI:30616"/>
        <dbReference type="ChEBI" id="CHEBI:57986"/>
        <dbReference type="ChEBI" id="CHEBI:58210"/>
        <dbReference type="ChEBI" id="CHEBI:456216"/>
        <dbReference type="EC" id="2.7.1.26"/>
    </reaction>
</comment>
<proteinExistence type="inferred from homology"/>
<organism evidence="17 18">
    <name type="scientific">Candidatus Avelusimicrobium gallicola</name>
    <dbReference type="NCBI Taxonomy" id="2562704"/>
    <lineage>
        <taxon>Bacteria</taxon>
        <taxon>Pseudomonadati</taxon>
        <taxon>Elusimicrobiota</taxon>
        <taxon>Elusimicrobia</taxon>
        <taxon>Elusimicrobiales</taxon>
        <taxon>Elusimicrobiaceae</taxon>
        <taxon>Candidatus Avelusimicrobium</taxon>
    </lineage>
</organism>
<protein>
    <recommendedName>
        <fullName evidence="15">Riboflavin biosynthesis protein</fullName>
    </recommendedName>
    <domain>
        <recommendedName>
            <fullName evidence="15">Riboflavin kinase</fullName>
            <ecNumber evidence="15">2.7.1.26</ecNumber>
        </recommendedName>
        <alternativeName>
            <fullName evidence="15">Flavokinase</fullName>
        </alternativeName>
    </domain>
    <domain>
        <recommendedName>
            <fullName evidence="15">FMN adenylyltransferase</fullName>
            <ecNumber evidence="15">2.7.7.2</ecNumber>
        </recommendedName>
        <alternativeName>
            <fullName evidence="15">FAD pyrophosphorylase</fullName>
        </alternativeName>
        <alternativeName>
            <fullName evidence="15">FAD synthase</fullName>
        </alternativeName>
    </domain>
</protein>
<evidence type="ECO:0000256" key="8">
    <source>
        <dbReference type="ARBA" id="ARBA00022741"/>
    </source>
</evidence>
<dbReference type="PANTHER" id="PTHR22749">
    <property type="entry name" value="RIBOFLAVIN KINASE/FMN ADENYLYLTRANSFERASE"/>
    <property type="match status" value="1"/>
</dbReference>
<dbReference type="UniPathway" id="UPA00277">
    <property type="reaction ID" value="UER00407"/>
</dbReference>
<dbReference type="PANTHER" id="PTHR22749:SF6">
    <property type="entry name" value="RIBOFLAVIN KINASE"/>
    <property type="match status" value="1"/>
</dbReference>
<dbReference type="InterPro" id="IPR023468">
    <property type="entry name" value="Riboflavin_kinase"/>
</dbReference>
<dbReference type="GO" id="GO:0005524">
    <property type="term" value="F:ATP binding"/>
    <property type="evidence" value="ECO:0007669"/>
    <property type="project" value="UniProtKB-UniRule"/>
</dbReference>
<dbReference type="SUPFAM" id="SSF52374">
    <property type="entry name" value="Nucleotidylyl transferase"/>
    <property type="match status" value="1"/>
</dbReference>
<dbReference type="InterPro" id="IPR015864">
    <property type="entry name" value="FAD_synthase"/>
</dbReference>
<evidence type="ECO:0000313" key="18">
    <source>
        <dbReference type="Proteomes" id="UP000196368"/>
    </source>
</evidence>
<evidence type="ECO:0000256" key="11">
    <source>
        <dbReference type="ARBA" id="ARBA00022840"/>
    </source>
</evidence>
<evidence type="ECO:0000256" key="14">
    <source>
        <dbReference type="ARBA" id="ARBA00049494"/>
    </source>
</evidence>
<reference evidence="18" key="1">
    <citation type="submission" date="2017-04" db="EMBL/GenBank/DDBJ databases">
        <title>Function of individual gut microbiota members based on whole genome sequencing of pure cultures obtained from chicken caecum.</title>
        <authorList>
            <person name="Medvecky M."/>
            <person name="Cejkova D."/>
            <person name="Polansky O."/>
            <person name="Karasova D."/>
            <person name="Kubasova T."/>
            <person name="Cizek A."/>
            <person name="Rychlik I."/>
        </authorList>
    </citation>
    <scope>NUCLEOTIDE SEQUENCE [LARGE SCALE GENOMIC DNA]</scope>
    <source>
        <strain evidence="18">An273</strain>
    </source>
</reference>
<dbReference type="Pfam" id="PF06574">
    <property type="entry name" value="FAD_syn"/>
    <property type="match status" value="1"/>
</dbReference>
<evidence type="ECO:0000256" key="10">
    <source>
        <dbReference type="ARBA" id="ARBA00022827"/>
    </source>
</evidence>
<evidence type="ECO:0000256" key="4">
    <source>
        <dbReference type="ARBA" id="ARBA00022630"/>
    </source>
</evidence>
<dbReference type="GO" id="GO:0003919">
    <property type="term" value="F:FMN adenylyltransferase activity"/>
    <property type="evidence" value="ECO:0007669"/>
    <property type="project" value="UniProtKB-UniRule"/>
</dbReference>
<evidence type="ECO:0000256" key="7">
    <source>
        <dbReference type="ARBA" id="ARBA00022695"/>
    </source>
</evidence>
<keyword evidence="7 15" id="KW-0548">Nucleotidyltransferase</keyword>
<comment type="caution">
    <text evidence="17">The sequence shown here is derived from an EMBL/GenBank/DDBJ whole genome shotgun (WGS) entry which is preliminary data.</text>
</comment>
<accession>A0A1Y4DDH2</accession>
<dbReference type="EMBL" id="NFJD01000002">
    <property type="protein sequence ID" value="OUO56915.1"/>
    <property type="molecule type" value="Genomic_DNA"/>
</dbReference>
<evidence type="ECO:0000259" key="16">
    <source>
        <dbReference type="SMART" id="SM00904"/>
    </source>
</evidence>
<dbReference type="AlphaFoldDB" id="A0A1Y4DDH2"/>
<dbReference type="Proteomes" id="UP000196368">
    <property type="component" value="Unassembled WGS sequence"/>
</dbReference>
<dbReference type="UniPathway" id="UPA00276">
    <property type="reaction ID" value="UER00406"/>
</dbReference>
<comment type="catalytic activity">
    <reaction evidence="14 15">
        <text>FMN + ATP + H(+) = FAD + diphosphate</text>
        <dbReference type="Rhea" id="RHEA:17237"/>
        <dbReference type="ChEBI" id="CHEBI:15378"/>
        <dbReference type="ChEBI" id="CHEBI:30616"/>
        <dbReference type="ChEBI" id="CHEBI:33019"/>
        <dbReference type="ChEBI" id="CHEBI:57692"/>
        <dbReference type="ChEBI" id="CHEBI:58210"/>
        <dbReference type="EC" id="2.7.7.2"/>
    </reaction>
</comment>
<dbReference type="Gene3D" id="3.40.50.620">
    <property type="entry name" value="HUPs"/>
    <property type="match status" value="1"/>
</dbReference>
<comment type="function">
    <text evidence="1">Catalyzes the phosphorylation of riboflavin to FMN followed by the adenylation of FMN to FAD.</text>
</comment>
<dbReference type="GO" id="GO:0006747">
    <property type="term" value="P:FAD biosynthetic process"/>
    <property type="evidence" value="ECO:0007669"/>
    <property type="project" value="UniProtKB-UniRule"/>
</dbReference>
<dbReference type="Gene3D" id="2.40.30.30">
    <property type="entry name" value="Riboflavin kinase-like"/>
    <property type="match status" value="1"/>
</dbReference>
<comment type="pathway">
    <text evidence="2 15">Cofactor biosynthesis; FAD biosynthesis; FAD from FMN: step 1/1.</text>
</comment>
<dbReference type="PIRSF" id="PIRSF004491">
    <property type="entry name" value="FAD_Synth"/>
    <property type="match status" value="1"/>
</dbReference>
<name>A0A1Y4DDH2_9BACT</name>
<keyword evidence="6 15" id="KW-0808">Transferase</keyword>
<comment type="similarity">
    <text evidence="15">Belongs to the ribF family.</text>
</comment>